<dbReference type="Proteomes" id="UP001165063">
    <property type="component" value="Unassembled WGS sequence"/>
</dbReference>
<organism evidence="1 2">
    <name type="scientific">Ambrosiozyma monospora</name>
    <name type="common">Yeast</name>
    <name type="synonym">Endomycopsis monosporus</name>
    <dbReference type="NCBI Taxonomy" id="43982"/>
    <lineage>
        <taxon>Eukaryota</taxon>
        <taxon>Fungi</taxon>
        <taxon>Dikarya</taxon>
        <taxon>Ascomycota</taxon>
        <taxon>Saccharomycotina</taxon>
        <taxon>Pichiomycetes</taxon>
        <taxon>Pichiales</taxon>
        <taxon>Pichiaceae</taxon>
        <taxon>Ambrosiozyma</taxon>
    </lineage>
</organism>
<dbReference type="EMBL" id="BSXU01000872">
    <property type="protein sequence ID" value="GMG21987.1"/>
    <property type="molecule type" value="Genomic_DNA"/>
</dbReference>
<keyword evidence="2" id="KW-1185">Reference proteome</keyword>
<accession>A0A9W6YUG1</accession>
<proteinExistence type="predicted"/>
<dbReference type="AlphaFoldDB" id="A0A9W6YUG1"/>
<dbReference type="OrthoDB" id="4080238at2759"/>
<name>A0A9W6YUG1_AMBMO</name>
<protein>
    <submittedName>
        <fullName evidence="1">Unnamed protein product</fullName>
    </submittedName>
</protein>
<evidence type="ECO:0000313" key="1">
    <source>
        <dbReference type="EMBL" id="GMG21987.1"/>
    </source>
</evidence>
<gene>
    <name evidence="1" type="ORF">Amon01_000240900</name>
</gene>
<reference evidence="1" key="1">
    <citation type="submission" date="2023-04" db="EMBL/GenBank/DDBJ databases">
        <title>Ambrosiozyma monospora NBRC 1965.</title>
        <authorList>
            <person name="Ichikawa N."/>
            <person name="Sato H."/>
            <person name="Tonouchi N."/>
        </authorList>
    </citation>
    <scope>NUCLEOTIDE SEQUENCE</scope>
    <source>
        <strain evidence="1">NBRC 1965</strain>
    </source>
</reference>
<sequence>MLMSDVYYMEKTVQPSGLTQFYFNDFKVLIKKNNNQARYDKYNTIPKQKKVLTLSTWQELTDPSDSINQFDDDDNDEDFEDLLNTSILRSTAPPQNDVGMDDKDDDDEGELISVNVFIGSTSIRIDNRESILFHTTVLSACVLPGNEQSKYEDSLLVGLRSGLVLLMRIALIDGLVQPIILQKLKLENNFNTNNLLQLGYKVAAFRLGNVVSISAFSRIIRLYMVQYDKHGIPCILNPVNLVTGGSIVNSCFFEPVSSNHVALLNLVSTRSNVLQFEYNDFYLEPDFKASHEKVTTLLNNDMELPYFMISLRNTSCVLLLQEKKCVIMGINRLLSNEGLDYTTCDFLPDKPCSYYIPKQKISCFQSPEYEDPDSRVDQVLISNSSPCMMLLEVFMSTKKPMLSMKLHKLFNQPTLFRQFSMEPIGTSEVDYEITYMNEYGIMDSKLATLVPKSKENSGFSMKITEDNGSLNSGVLVEVVEKGLL</sequence>
<evidence type="ECO:0000313" key="2">
    <source>
        <dbReference type="Proteomes" id="UP001165063"/>
    </source>
</evidence>
<comment type="caution">
    <text evidence="1">The sequence shown here is derived from an EMBL/GenBank/DDBJ whole genome shotgun (WGS) entry which is preliminary data.</text>
</comment>